<dbReference type="InterPro" id="IPR004612">
    <property type="entry name" value="Resolv_RecU"/>
</dbReference>
<dbReference type="GO" id="GO:0007059">
    <property type="term" value="P:chromosome segregation"/>
    <property type="evidence" value="ECO:0007669"/>
    <property type="project" value="UniProtKB-UniRule"/>
</dbReference>
<dbReference type="SUPFAM" id="SSF52980">
    <property type="entry name" value="Restriction endonuclease-like"/>
    <property type="match status" value="1"/>
</dbReference>
<evidence type="ECO:0000256" key="1">
    <source>
        <dbReference type="ARBA" id="ARBA00004496"/>
    </source>
</evidence>
<dbReference type="GO" id="GO:0000287">
    <property type="term" value="F:magnesium ion binding"/>
    <property type="evidence" value="ECO:0007669"/>
    <property type="project" value="UniProtKB-UniRule"/>
</dbReference>
<accession>A0AAU9E3A3</accession>
<dbReference type="GO" id="GO:0006281">
    <property type="term" value="P:DNA repair"/>
    <property type="evidence" value="ECO:0007669"/>
    <property type="project" value="UniProtKB-UniRule"/>
</dbReference>
<dbReference type="Proteomes" id="UP001321786">
    <property type="component" value="Chromosome"/>
</dbReference>
<feature type="binding site" evidence="13">
    <location>
        <position position="94"/>
    </location>
    <ligand>
        <name>Mg(2+)</name>
        <dbReference type="ChEBI" id="CHEBI:18420"/>
    </ligand>
</feature>
<evidence type="ECO:0000256" key="9">
    <source>
        <dbReference type="ARBA" id="ARBA00023172"/>
    </source>
</evidence>
<evidence type="ECO:0000256" key="13">
    <source>
        <dbReference type="HAMAP-Rule" id="MF_00130"/>
    </source>
</evidence>
<keyword evidence="9 13" id="KW-0233">DNA recombination</keyword>
<dbReference type="AlphaFoldDB" id="A0AAU9E3A3"/>
<proteinExistence type="inferred from homology"/>
<evidence type="ECO:0000256" key="4">
    <source>
        <dbReference type="ARBA" id="ARBA00022723"/>
    </source>
</evidence>
<keyword evidence="8 13" id="KW-0460">Magnesium</keyword>
<dbReference type="Gene3D" id="3.40.1350.10">
    <property type="match status" value="1"/>
</dbReference>
<dbReference type="EC" id="3.1.21.10" evidence="13"/>
<keyword evidence="10 13" id="KW-0234">DNA repair</keyword>
<evidence type="ECO:0000256" key="2">
    <source>
        <dbReference type="ARBA" id="ARBA00022490"/>
    </source>
</evidence>
<name>A0AAU9E3A3_9FIRM</name>
<evidence type="ECO:0000256" key="10">
    <source>
        <dbReference type="ARBA" id="ARBA00023204"/>
    </source>
</evidence>
<evidence type="ECO:0000313" key="14">
    <source>
        <dbReference type="EMBL" id="BEP27703.1"/>
    </source>
</evidence>
<dbReference type="InterPro" id="IPR011335">
    <property type="entry name" value="Restrct_endonuc-II-like"/>
</dbReference>
<dbReference type="GO" id="GO:0005737">
    <property type="term" value="C:cytoplasm"/>
    <property type="evidence" value="ECO:0007669"/>
    <property type="project" value="UniProtKB-SubCell"/>
</dbReference>
<evidence type="ECO:0000256" key="3">
    <source>
        <dbReference type="ARBA" id="ARBA00022722"/>
    </source>
</evidence>
<dbReference type="GO" id="GO:0008821">
    <property type="term" value="F:crossover junction DNA endonuclease activity"/>
    <property type="evidence" value="ECO:0007669"/>
    <property type="project" value="UniProtKB-EC"/>
</dbReference>
<organism evidence="14 15">
    <name type="scientific">Helicovermis profundi</name>
    <dbReference type="NCBI Taxonomy" id="3065157"/>
    <lineage>
        <taxon>Bacteria</taxon>
        <taxon>Bacillati</taxon>
        <taxon>Bacillota</taxon>
        <taxon>Clostridia</taxon>
        <taxon>Helicovermis</taxon>
    </lineage>
</organism>
<comment type="subcellular location">
    <subcellularLocation>
        <location evidence="1 13">Cytoplasm</location>
    </subcellularLocation>
</comment>
<dbReference type="HAMAP" id="MF_00130">
    <property type="entry name" value="RecU"/>
    <property type="match status" value="1"/>
</dbReference>
<evidence type="ECO:0000313" key="15">
    <source>
        <dbReference type="Proteomes" id="UP001321786"/>
    </source>
</evidence>
<feature type="site" description="Transition state stabilizer" evidence="13">
    <location>
        <position position="78"/>
    </location>
</feature>
<keyword evidence="6 13" id="KW-0227">DNA damage</keyword>
<dbReference type="PIRSF" id="PIRSF037785">
    <property type="entry name" value="RecU"/>
    <property type="match status" value="1"/>
</dbReference>
<feature type="binding site" evidence="13">
    <location>
        <position position="76"/>
    </location>
    <ligand>
        <name>Mg(2+)</name>
        <dbReference type="ChEBI" id="CHEBI:18420"/>
    </ligand>
</feature>
<comment type="catalytic activity">
    <reaction evidence="13">
        <text>Endonucleolytic cleavage at a junction such as a reciprocal single-stranded crossover between two homologous DNA duplexes (Holliday junction).</text>
        <dbReference type="EC" id="3.1.21.10"/>
    </reaction>
</comment>
<dbReference type="GO" id="GO:0003676">
    <property type="term" value="F:nucleic acid binding"/>
    <property type="evidence" value="ECO:0007669"/>
    <property type="project" value="InterPro"/>
</dbReference>
<comment type="similarity">
    <text evidence="11 13">Belongs to the RecU family.</text>
</comment>
<sequence>MTIWNSRGLRGSVLEDLLTLTNEFYKQQKLARIDKISVPIKVTEIDKNRNITKAFFEKKSTVDFLGIIQGIAVAYDAKETNLKSIPLKNIHKHQIEFMKDYSDQSGLSFLIVHFKIFDEYFVIPFELLYTYYIKSENGERKSIPYKSIPKEYLINRPTNGILNYLPVLNTYLKNKKNNLNNL</sequence>
<reference evidence="14 15" key="1">
    <citation type="submission" date="2023-08" db="EMBL/GenBank/DDBJ databases">
        <title>Helicovermis profunda gen. nov., sp. nov., a novel mesophilic, fermentative bacterium within the Bacillota from a deep-sea hydrothermal vent chimney.</title>
        <authorList>
            <person name="Miyazaki U."/>
            <person name="Mizutani D."/>
            <person name="Hashimoto Y."/>
            <person name="Tame A."/>
            <person name="Sawayama S."/>
            <person name="Miyazaki J."/>
            <person name="Takai K."/>
            <person name="Nakagawa S."/>
        </authorList>
    </citation>
    <scope>NUCLEOTIDE SEQUENCE [LARGE SCALE GENOMIC DNA]</scope>
    <source>
        <strain evidence="14 15">S502</strain>
    </source>
</reference>
<comment type="function">
    <text evidence="13">Endonuclease that resolves Holliday junction intermediates in genetic recombination. Cleaves mobile four-strand junctions by introducing symmetrical nicks in paired strands. Promotes annealing of linear ssDNA with homologous dsDNA. Required for DNA repair, homologous recombination and chromosome segregation.</text>
</comment>
<keyword evidence="5 13" id="KW-0255">Endonuclease</keyword>
<dbReference type="KEGG" id="hprf:HLPR_00340"/>
<gene>
    <name evidence="13" type="primary">recU</name>
    <name evidence="14" type="ORF">HLPR_00340</name>
</gene>
<feature type="binding site" evidence="13">
    <location>
        <position position="63"/>
    </location>
    <ligand>
        <name>Mg(2+)</name>
        <dbReference type="ChEBI" id="CHEBI:18420"/>
    </ligand>
</feature>
<keyword evidence="2 13" id="KW-0963">Cytoplasm</keyword>
<evidence type="ECO:0000256" key="12">
    <source>
        <dbReference type="ARBA" id="ARBA00029523"/>
    </source>
</evidence>
<evidence type="ECO:0000256" key="7">
    <source>
        <dbReference type="ARBA" id="ARBA00022801"/>
    </source>
</evidence>
<comment type="cofactor">
    <cofactor evidence="13">
        <name>Mg(2+)</name>
        <dbReference type="ChEBI" id="CHEBI:18420"/>
    </cofactor>
    <text evidence="13">Binds 1 Mg(2+) ion per subunit.</text>
</comment>
<dbReference type="GO" id="GO:0006310">
    <property type="term" value="P:DNA recombination"/>
    <property type="evidence" value="ECO:0007669"/>
    <property type="project" value="UniProtKB-UniRule"/>
</dbReference>
<dbReference type="CDD" id="cd22354">
    <property type="entry name" value="RecU-like"/>
    <property type="match status" value="1"/>
</dbReference>
<dbReference type="EMBL" id="AP028654">
    <property type="protein sequence ID" value="BEP27703.1"/>
    <property type="molecule type" value="Genomic_DNA"/>
</dbReference>
<dbReference type="RefSeq" id="WP_338536073.1">
    <property type="nucleotide sequence ID" value="NZ_AP028654.1"/>
</dbReference>
<evidence type="ECO:0000256" key="11">
    <source>
        <dbReference type="ARBA" id="ARBA00023447"/>
    </source>
</evidence>
<evidence type="ECO:0000256" key="8">
    <source>
        <dbReference type="ARBA" id="ARBA00022842"/>
    </source>
</evidence>
<keyword evidence="4 13" id="KW-0479">Metal-binding</keyword>
<evidence type="ECO:0000256" key="5">
    <source>
        <dbReference type="ARBA" id="ARBA00022759"/>
    </source>
</evidence>
<dbReference type="InterPro" id="IPR011856">
    <property type="entry name" value="tRNA_endonuc-like_dom_sf"/>
</dbReference>
<keyword evidence="15" id="KW-1185">Reference proteome</keyword>
<keyword evidence="3 13" id="KW-0540">Nuclease</keyword>
<protein>
    <recommendedName>
        <fullName evidence="12 13">Holliday junction resolvase RecU</fullName>
        <ecNumber evidence="13">3.1.21.10</ecNumber>
    </recommendedName>
    <alternativeName>
        <fullName evidence="13">Recombination protein U homolog</fullName>
    </alternativeName>
</protein>
<dbReference type="Pfam" id="PF03838">
    <property type="entry name" value="RecU"/>
    <property type="match status" value="1"/>
</dbReference>
<feature type="binding site" evidence="13">
    <location>
        <position position="61"/>
    </location>
    <ligand>
        <name>Mg(2+)</name>
        <dbReference type="ChEBI" id="CHEBI:18420"/>
    </ligand>
</feature>
<evidence type="ECO:0000256" key="6">
    <source>
        <dbReference type="ARBA" id="ARBA00022763"/>
    </source>
</evidence>
<keyword evidence="7 13" id="KW-0378">Hydrolase</keyword>